<feature type="domain" description="Peptidase S1" evidence="2">
    <location>
        <begin position="30"/>
        <end position="243"/>
    </location>
</feature>
<evidence type="ECO:0000259" key="2">
    <source>
        <dbReference type="PROSITE" id="PS50240"/>
    </source>
</evidence>
<dbReference type="InterPro" id="IPR001254">
    <property type="entry name" value="Trypsin_dom"/>
</dbReference>
<dbReference type="InterPro" id="IPR051333">
    <property type="entry name" value="CLIP_Serine_Protease"/>
</dbReference>
<organism evidence="3 4">
    <name type="scientific">Amycolatopsis silviterrae</name>
    <dbReference type="NCBI Taxonomy" id="1656914"/>
    <lineage>
        <taxon>Bacteria</taxon>
        <taxon>Bacillati</taxon>
        <taxon>Actinomycetota</taxon>
        <taxon>Actinomycetes</taxon>
        <taxon>Pseudonocardiales</taxon>
        <taxon>Pseudonocardiaceae</taxon>
        <taxon>Amycolatopsis</taxon>
    </lineage>
</organism>
<keyword evidence="1" id="KW-0732">Signal</keyword>
<keyword evidence="4" id="KW-1185">Reference proteome</keyword>
<feature type="chain" id="PRO_5045576426" evidence="1">
    <location>
        <begin position="20"/>
        <end position="244"/>
    </location>
</feature>
<evidence type="ECO:0000256" key="1">
    <source>
        <dbReference type="SAM" id="SignalP"/>
    </source>
</evidence>
<protein>
    <submittedName>
        <fullName evidence="3">S1 family peptidase</fullName>
    </submittedName>
</protein>
<name>A0ABW5HIH0_9PSEU</name>
<dbReference type="EMBL" id="JBHUKS010000028">
    <property type="protein sequence ID" value="MFD2472950.1"/>
    <property type="molecule type" value="Genomic_DNA"/>
</dbReference>
<dbReference type="InterPro" id="IPR043504">
    <property type="entry name" value="Peptidase_S1_PA_chymotrypsin"/>
</dbReference>
<dbReference type="PANTHER" id="PTHR24260:SF132">
    <property type="entry name" value="PEPTIDASE S1 DOMAIN-CONTAINING PROTEIN"/>
    <property type="match status" value="1"/>
</dbReference>
<dbReference type="PROSITE" id="PS50240">
    <property type="entry name" value="TRYPSIN_DOM"/>
    <property type="match status" value="1"/>
</dbReference>
<reference evidence="4" key="1">
    <citation type="journal article" date="2019" name="Int. J. Syst. Evol. Microbiol.">
        <title>The Global Catalogue of Microorganisms (GCM) 10K type strain sequencing project: providing services to taxonomists for standard genome sequencing and annotation.</title>
        <authorList>
            <consortium name="The Broad Institute Genomics Platform"/>
            <consortium name="The Broad Institute Genome Sequencing Center for Infectious Disease"/>
            <person name="Wu L."/>
            <person name="Ma J."/>
        </authorList>
    </citation>
    <scope>NUCLEOTIDE SEQUENCE [LARGE SCALE GENOMIC DNA]</scope>
    <source>
        <strain evidence="4">CGMCC 4.7641</strain>
    </source>
</reference>
<proteinExistence type="predicted"/>
<comment type="caution">
    <text evidence="3">The sequence shown here is derived from an EMBL/GenBank/DDBJ whole genome shotgun (WGS) entry which is preliminary data.</text>
</comment>
<dbReference type="Pfam" id="PF00089">
    <property type="entry name" value="Trypsin"/>
    <property type="match status" value="1"/>
</dbReference>
<evidence type="ECO:0000313" key="3">
    <source>
        <dbReference type="EMBL" id="MFD2472950.1"/>
    </source>
</evidence>
<sequence>MVLRSLRRLAVLTPVAALAAVTLASPASAVIGGSVSGYGPWAVRMLVDGKPECTGTAISREWIISADHCFAEAAEPIADSRIEFRVGNLDQRLGTVVRPVPGSRNNHTLADIMLIKVAPMDITPAKLPSAGPVRPGETVRQLGWGATCTGDENSCQSDVLKQVDAKVIAPDDQRCEGMTVSGGTDFCALTTTGVTAGGDSGGPVMSTADRDVLVGVTSKSDRSSVAADGDVFGQLDWIKQTIKG</sequence>
<dbReference type="PANTHER" id="PTHR24260">
    <property type="match status" value="1"/>
</dbReference>
<feature type="signal peptide" evidence="1">
    <location>
        <begin position="1"/>
        <end position="19"/>
    </location>
</feature>
<dbReference type="SUPFAM" id="SSF50494">
    <property type="entry name" value="Trypsin-like serine proteases"/>
    <property type="match status" value="1"/>
</dbReference>
<dbReference type="RefSeq" id="WP_378311053.1">
    <property type="nucleotide sequence ID" value="NZ_JBHUKS010000028.1"/>
</dbReference>
<accession>A0ABW5HIH0</accession>
<evidence type="ECO:0000313" key="4">
    <source>
        <dbReference type="Proteomes" id="UP001597483"/>
    </source>
</evidence>
<dbReference type="Proteomes" id="UP001597483">
    <property type="component" value="Unassembled WGS sequence"/>
</dbReference>
<dbReference type="SMART" id="SM00020">
    <property type="entry name" value="Tryp_SPc"/>
    <property type="match status" value="1"/>
</dbReference>
<dbReference type="InterPro" id="IPR009003">
    <property type="entry name" value="Peptidase_S1_PA"/>
</dbReference>
<dbReference type="Gene3D" id="2.40.10.10">
    <property type="entry name" value="Trypsin-like serine proteases"/>
    <property type="match status" value="1"/>
</dbReference>
<gene>
    <name evidence="3" type="ORF">ACFSVL_36515</name>
</gene>